<dbReference type="CDD" id="cd21608">
    <property type="entry name" value="RRM2_NsCP33_like"/>
    <property type="match status" value="1"/>
</dbReference>
<evidence type="ECO:0000256" key="3">
    <source>
        <dbReference type="SAM" id="MobiDB-lite"/>
    </source>
</evidence>
<reference evidence="5 6" key="1">
    <citation type="submission" date="2019-05" db="EMBL/GenBank/DDBJ databases">
        <title>OXA-830, a novel chromosomally encoded expanded-spectrum class D beta-lactamase in Aeromonas simiae.</title>
        <authorList>
            <person name="Zhou W."/>
            <person name="Chen Q."/>
        </authorList>
    </citation>
    <scope>NUCLEOTIDE SEQUENCE [LARGE SCALE GENOMIC DNA]</scope>
    <source>
        <strain evidence="5 6">A6</strain>
    </source>
</reference>
<feature type="compositionally biased region" description="Polar residues" evidence="3">
    <location>
        <begin position="71"/>
        <end position="81"/>
    </location>
</feature>
<dbReference type="PANTHER" id="PTHR48025">
    <property type="entry name" value="OS02G0815200 PROTEIN"/>
    <property type="match status" value="1"/>
</dbReference>
<dbReference type="InterPro" id="IPR012677">
    <property type="entry name" value="Nucleotide-bd_a/b_plait_sf"/>
</dbReference>
<evidence type="ECO:0000256" key="1">
    <source>
        <dbReference type="ARBA" id="ARBA00022737"/>
    </source>
</evidence>
<sequence>MDGMKIYVGNLSYRMTSDELQQLFAQFGQVDKVDIIIDRETGKSKGFGFIEMPVSSEAEAAIKSLHGTETGGRTLTVNQAKPKTDAPRRPSRPPRHG</sequence>
<proteinExistence type="predicted"/>
<dbReference type="AlphaFoldDB" id="A0A5J6WTV7"/>
<dbReference type="InterPro" id="IPR050502">
    <property type="entry name" value="Euk_RNA-bind_prot"/>
</dbReference>
<dbReference type="KEGG" id="asim:FE240_07655"/>
<dbReference type="SUPFAM" id="SSF54928">
    <property type="entry name" value="RNA-binding domain, RBD"/>
    <property type="match status" value="1"/>
</dbReference>
<evidence type="ECO:0000313" key="6">
    <source>
        <dbReference type="Proteomes" id="UP000594034"/>
    </source>
</evidence>
<feature type="region of interest" description="Disordered" evidence="3">
    <location>
        <begin position="67"/>
        <end position="97"/>
    </location>
</feature>
<gene>
    <name evidence="5" type="ORF">FE240_07655</name>
</gene>
<evidence type="ECO:0000313" key="5">
    <source>
        <dbReference type="EMBL" id="QFI54586.1"/>
    </source>
</evidence>
<dbReference type="Pfam" id="PF00076">
    <property type="entry name" value="RRM_1"/>
    <property type="match status" value="1"/>
</dbReference>
<protein>
    <submittedName>
        <fullName evidence="5">RNA-binding protein</fullName>
    </submittedName>
</protein>
<name>A0A5J6WTV7_9GAMM</name>
<accession>A0A5J6WTV7</accession>
<evidence type="ECO:0000256" key="2">
    <source>
        <dbReference type="ARBA" id="ARBA00022884"/>
    </source>
</evidence>
<organism evidence="5 6">
    <name type="scientific">Aeromonas simiae</name>
    <dbReference type="NCBI Taxonomy" id="218936"/>
    <lineage>
        <taxon>Bacteria</taxon>
        <taxon>Pseudomonadati</taxon>
        <taxon>Pseudomonadota</taxon>
        <taxon>Gammaproteobacteria</taxon>
        <taxon>Aeromonadales</taxon>
        <taxon>Aeromonadaceae</taxon>
        <taxon>Aeromonas</taxon>
    </lineage>
</organism>
<feature type="domain" description="RRM" evidence="4">
    <location>
        <begin position="4"/>
        <end position="82"/>
    </location>
</feature>
<evidence type="ECO:0000259" key="4">
    <source>
        <dbReference type="PROSITE" id="PS50102"/>
    </source>
</evidence>
<dbReference type="SMART" id="SM00360">
    <property type="entry name" value="RRM"/>
    <property type="match status" value="1"/>
</dbReference>
<dbReference type="Gene3D" id="3.30.70.330">
    <property type="match status" value="1"/>
</dbReference>
<keyword evidence="2" id="KW-0694">RNA-binding</keyword>
<keyword evidence="6" id="KW-1185">Reference proteome</keyword>
<dbReference type="InterPro" id="IPR035979">
    <property type="entry name" value="RBD_domain_sf"/>
</dbReference>
<dbReference type="OrthoDB" id="9798855at2"/>
<dbReference type="PANTHER" id="PTHR48025:SF1">
    <property type="entry name" value="RRM DOMAIN-CONTAINING PROTEIN"/>
    <property type="match status" value="1"/>
</dbReference>
<dbReference type="Proteomes" id="UP000594034">
    <property type="component" value="Chromosome"/>
</dbReference>
<dbReference type="GO" id="GO:0003729">
    <property type="term" value="F:mRNA binding"/>
    <property type="evidence" value="ECO:0007669"/>
    <property type="project" value="TreeGrafter"/>
</dbReference>
<keyword evidence="1" id="KW-0677">Repeat</keyword>
<dbReference type="PROSITE" id="PS50102">
    <property type="entry name" value="RRM"/>
    <property type="match status" value="1"/>
</dbReference>
<dbReference type="InterPro" id="IPR048289">
    <property type="entry name" value="RRM2_NsCP33-like"/>
</dbReference>
<dbReference type="InterPro" id="IPR000504">
    <property type="entry name" value="RRM_dom"/>
</dbReference>
<dbReference type="EMBL" id="CP040449">
    <property type="protein sequence ID" value="QFI54586.1"/>
    <property type="molecule type" value="Genomic_DNA"/>
</dbReference>